<dbReference type="SUPFAM" id="SSF56112">
    <property type="entry name" value="Protein kinase-like (PK-like)"/>
    <property type="match status" value="1"/>
</dbReference>
<evidence type="ECO:0000256" key="4">
    <source>
        <dbReference type="ARBA" id="ARBA00013948"/>
    </source>
</evidence>
<dbReference type="PROSITE" id="PS50011">
    <property type="entry name" value="PROTEIN_KINASE_DOM"/>
    <property type="match status" value="1"/>
</dbReference>
<evidence type="ECO:0000256" key="2">
    <source>
        <dbReference type="ARBA" id="ARBA00011534"/>
    </source>
</evidence>
<dbReference type="Pfam" id="PF07714">
    <property type="entry name" value="PK_Tyr_Ser-Thr"/>
    <property type="match status" value="1"/>
</dbReference>
<comment type="function">
    <text evidence="1">Component of the EKC/KEOPS complex that is required for the formation of a threonylcarbamoyl group on adenosine at position 37 (t(6)A37) in tRNAs that read codons beginning with adenine. The complex is probably involved in the transfer of the threonylcarbamoyl moiety of threonylcarbamoyl-AMP (TC-AMP) to the N6 group of A37. BUD32 has ATPase activity in the context of the EKC/KEOPS complex and likely plays a supporting role to the catalytic subunit KAE1. The EKC/KEOPS complex also promotes both telomere uncapping and telomere elongation. The complex is required for efficient recruitment of transcriptional coactivators.</text>
</comment>
<dbReference type="PANTHER" id="PTHR44167">
    <property type="entry name" value="OVARIAN-SPECIFIC SERINE/THREONINE-PROTEIN KINASE LOK-RELATED"/>
    <property type="match status" value="1"/>
</dbReference>
<dbReference type="EMBL" id="JAFEKC020000006">
    <property type="protein sequence ID" value="KAK0513942.1"/>
    <property type="molecule type" value="Genomic_DNA"/>
</dbReference>
<evidence type="ECO:0000259" key="10">
    <source>
        <dbReference type="PROSITE" id="PS50011"/>
    </source>
</evidence>
<keyword evidence="12" id="KW-1185">Reference proteome</keyword>
<evidence type="ECO:0000256" key="3">
    <source>
        <dbReference type="ARBA" id="ARBA00012513"/>
    </source>
</evidence>
<dbReference type="SMART" id="SM00220">
    <property type="entry name" value="S_TKc"/>
    <property type="match status" value="1"/>
</dbReference>
<dbReference type="InterPro" id="IPR000719">
    <property type="entry name" value="Prot_kinase_dom"/>
</dbReference>
<dbReference type="EC" id="2.7.11.1" evidence="3"/>
<name>A0AA39V315_9LECA</name>
<dbReference type="GO" id="GO:0005524">
    <property type="term" value="F:ATP binding"/>
    <property type="evidence" value="ECO:0007669"/>
    <property type="project" value="InterPro"/>
</dbReference>
<dbReference type="InterPro" id="IPR001245">
    <property type="entry name" value="Ser-Thr/Tyr_kinase_cat_dom"/>
</dbReference>
<proteinExistence type="predicted"/>
<comment type="catalytic activity">
    <reaction evidence="9">
        <text>L-seryl-[protein] + ATP = O-phospho-L-seryl-[protein] + ADP + H(+)</text>
        <dbReference type="Rhea" id="RHEA:17989"/>
        <dbReference type="Rhea" id="RHEA-COMP:9863"/>
        <dbReference type="Rhea" id="RHEA-COMP:11604"/>
        <dbReference type="ChEBI" id="CHEBI:15378"/>
        <dbReference type="ChEBI" id="CHEBI:29999"/>
        <dbReference type="ChEBI" id="CHEBI:30616"/>
        <dbReference type="ChEBI" id="CHEBI:83421"/>
        <dbReference type="ChEBI" id="CHEBI:456216"/>
        <dbReference type="EC" id="2.7.11.1"/>
    </reaction>
</comment>
<gene>
    <name evidence="11" type="ORF">JMJ35_003664</name>
</gene>
<dbReference type="Gene3D" id="1.10.510.10">
    <property type="entry name" value="Transferase(Phosphotransferase) domain 1"/>
    <property type="match status" value="1"/>
</dbReference>
<evidence type="ECO:0000256" key="6">
    <source>
        <dbReference type="ARBA" id="ARBA00030980"/>
    </source>
</evidence>
<evidence type="ECO:0000256" key="5">
    <source>
        <dbReference type="ARBA" id="ARBA00019973"/>
    </source>
</evidence>
<comment type="caution">
    <text evidence="11">The sequence shown here is derived from an EMBL/GenBank/DDBJ whole genome shotgun (WGS) entry which is preliminary data.</text>
</comment>
<evidence type="ECO:0000313" key="11">
    <source>
        <dbReference type="EMBL" id="KAK0513942.1"/>
    </source>
</evidence>
<dbReference type="Proteomes" id="UP001166286">
    <property type="component" value="Unassembled WGS sequence"/>
</dbReference>
<dbReference type="AlphaFoldDB" id="A0AA39V315"/>
<sequence length="332" mass="37821">MVANLLIHPLHDFRLLSYGNLGWVYKINERIVVKIPRKKGNERFTREIQAFDIFEQHPPCPNIAQSFLRIPQGIFLPCFKGGTLEQRLRASQTRDKENCGNRVIGIAKKEPIALVERWIMELSNAAAWLESLGYVHGDMAPQNLVLDEFEHLKLIDFESLAEIGTDSEGSHPPWARLQGPEAGEEEGTFGPYGPRTEQFAIGSILYLMTRGFEPYEDDDFGPEHGPIVVDRLRQMEFPELSEGHLDHIIRNCWTGEFRLLQDLARETQLLDGAQQLPQAMPFGPEYCIACRKECQAIVHERRKMILLHLYMPGQKEKGPQDSDANAFSLSAN</sequence>
<protein>
    <recommendedName>
        <fullName evidence="5">EKC/KEOPS complex subunit BUD32</fullName>
        <ecNumber evidence="3">2.7.11.1</ecNumber>
    </recommendedName>
    <alternativeName>
        <fullName evidence="6 7">Atypical Serine/threonine protein kinase BUD32</fullName>
    </alternativeName>
    <alternativeName>
        <fullName evidence="4">EKC/KEOPS complex subunit bud32</fullName>
    </alternativeName>
</protein>
<dbReference type="InterPro" id="IPR008266">
    <property type="entry name" value="Tyr_kinase_AS"/>
</dbReference>
<dbReference type="GO" id="GO:0004674">
    <property type="term" value="F:protein serine/threonine kinase activity"/>
    <property type="evidence" value="ECO:0007669"/>
    <property type="project" value="UniProtKB-EC"/>
</dbReference>
<dbReference type="PANTHER" id="PTHR44167:SF24">
    <property type="entry name" value="SERINE_THREONINE-PROTEIN KINASE CHK2"/>
    <property type="match status" value="1"/>
</dbReference>
<dbReference type="PROSITE" id="PS00109">
    <property type="entry name" value="PROTEIN_KINASE_TYR"/>
    <property type="match status" value="1"/>
</dbReference>
<accession>A0AA39V315</accession>
<comment type="subunit">
    <text evidence="2">Component of the EKC/KEOPS complex composed of at least BUD32, CGI121, GON7, KAE1 and PCC1; the whole complex dimerizes.</text>
</comment>
<evidence type="ECO:0000313" key="12">
    <source>
        <dbReference type="Proteomes" id="UP001166286"/>
    </source>
</evidence>
<comment type="catalytic activity">
    <reaction evidence="8">
        <text>L-threonyl-[protein] + ATP = O-phospho-L-threonyl-[protein] + ADP + H(+)</text>
        <dbReference type="Rhea" id="RHEA:46608"/>
        <dbReference type="Rhea" id="RHEA-COMP:11060"/>
        <dbReference type="Rhea" id="RHEA-COMP:11605"/>
        <dbReference type="ChEBI" id="CHEBI:15378"/>
        <dbReference type="ChEBI" id="CHEBI:30013"/>
        <dbReference type="ChEBI" id="CHEBI:30616"/>
        <dbReference type="ChEBI" id="CHEBI:61977"/>
        <dbReference type="ChEBI" id="CHEBI:456216"/>
        <dbReference type="EC" id="2.7.11.1"/>
    </reaction>
</comment>
<dbReference type="GO" id="GO:0044773">
    <property type="term" value="P:mitotic DNA damage checkpoint signaling"/>
    <property type="evidence" value="ECO:0007669"/>
    <property type="project" value="TreeGrafter"/>
</dbReference>
<reference evidence="11" key="1">
    <citation type="submission" date="2023-03" db="EMBL/GenBank/DDBJ databases">
        <title>Complete genome of Cladonia borealis.</title>
        <authorList>
            <person name="Park H."/>
        </authorList>
    </citation>
    <scope>NUCLEOTIDE SEQUENCE</scope>
    <source>
        <strain evidence="11">ANT050790</strain>
    </source>
</reference>
<feature type="domain" description="Protein kinase" evidence="10">
    <location>
        <begin position="10"/>
        <end position="332"/>
    </location>
</feature>
<dbReference type="GO" id="GO:0005634">
    <property type="term" value="C:nucleus"/>
    <property type="evidence" value="ECO:0007669"/>
    <property type="project" value="TreeGrafter"/>
</dbReference>
<evidence type="ECO:0000256" key="9">
    <source>
        <dbReference type="ARBA" id="ARBA00048679"/>
    </source>
</evidence>
<evidence type="ECO:0000256" key="8">
    <source>
        <dbReference type="ARBA" id="ARBA00047899"/>
    </source>
</evidence>
<evidence type="ECO:0000256" key="1">
    <source>
        <dbReference type="ARBA" id="ARBA00003747"/>
    </source>
</evidence>
<dbReference type="InterPro" id="IPR011009">
    <property type="entry name" value="Kinase-like_dom_sf"/>
</dbReference>
<organism evidence="11 12">
    <name type="scientific">Cladonia borealis</name>
    <dbReference type="NCBI Taxonomy" id="184061"/>
    <lineage>
        <taxon>Eukaryota</taxon>
        <taxon>Fungi</taxon>
        <taxon>Dikarya</taxon>
        <taxon>Ascomycota</taxon>
        <taxon>Pezizomycotina</taxon>
        <taxon>Lecanoromycetes</taxon>
        <taxon>OSLEUM clade</taxon>
        <taxon>Lecanoromycetidae</taxon>
        <taxon>Lecanorales</taxon>
        <taxon>Lecanorineae</taxon>
        <taxon>Cladoniaceae</taxon>
        <taxon>Cladonia</taxon>
    </lineage>
</organism>
<evidence type="ECO:0000256" key="7">
    <source>
        <dbReference type="ARBA" id="ARBA00033194"/>
    </source>
</evidence>